<dbReference type="AlphaFoldDB" id="A0A7W7N776"/>
<keyword evidence="2" id="KW-1185">Reference proteome</keyword>
<dbReference type="EMBL" id="JACHLD010000001">
    <property type="protein sequence ID" value="MBB4801184.1"/>
    <property type="molecule type" value="Genomic_DNA"/>
</dbReference>
<proteinExistence type="predicted"/>
<sequence>MEQQRNSIKNKGGRPKKEVKRDQLVGVKFTLYERRIIESKAKNVNLTVSEYLREIALKAKINYKNKVLSKEILSFTGQLNHLAANLNQIAKKRNSNDELNPVERAELKVCTQRIKDLAVEIKSCMS</sequence>
<protein>
    <recommendedName>
        <fullName evidence="3">Mobilisation protein (MobC)</fullName>
    </recommendedName>
</protein>
<evidence type="ECO:0000313" key="2">
    <source>
        <dbReference type="Proteomes" id="UP000561681"/>
    </source>
</evidence>
<organism evidence="1 2">
    <name type="scientific">Flavobacterium nitrogenifigens</name>
    <dbReference type="NCBI Taxonomy" id="1617283"/>
    <lineage>
        <taxon>Bacteria</taxon>
        <taxon>Pseudomonadati</taxon>
        <taxon>Bacteroidota</taxon>
        <taxon>Flavobacteriia</taxon>
        <taxon>Flavobacteriales</taxon>
        <taxon>Flavobacteriaceae</taxon>
        <taxon>Flavobacterium</taxon>
    </lineage>
</organism>
<accession>A0A7W7N776</accession>
<dbReference type="Pfam" id="PF21983">
    <property type="entry name" value="NikA-like"/>
    <property type="match status" value="1"/>
</dbReference>
<reference evidence="1 2" key="1">
    <citation type="submission" date="2020-08" db="EMBL/GenBank/DDBJ databases">
        <title>Functional genomics of gut bacteria from endangered species of beetles.</title>
        <authorList>
            <person name="Carlos-Shanley C."/>
        </authorList>
    </citation>
    <scope>NUCLEOTIDE SEQUENCE [LARGE SCALE GENOMIC DNA]</scope>
    <source>
        <strain evidence="1 2">S00142</strain>
    </source>
</reference>
<dbReference type="RefSeq" id="WP_184159413.1">
    <property type="nucleotide sequence ID" value="NZ_JACHLD010000001.1"/>
</dbReference>
<evidence type="ECO:0000313" key="1">
    <source>
        <dbReference type="EMBL" id="MBB4801184.1"/>
    </source>
</evidence>
<comment type="caution">
    <text evidence="1">The sequence shown here is derived from an EMBL/GenBank/DDBJ whole genome shotgun (WGS) entry which is preliminary data.</text>
</comment>
<evidence type="ECO:0008006" key="3">
    <source>
        <dbReference type="Google" id="ProtNLM"/>
    </source>
</evidence>
<dbReference type="Proteomes" id="UP000561681">
    <property type="component" value="Unassembled WGS sequence"/>
</dbReference>
<gene>
    <name evidence="1" type="ORF">HNP37_001223</name>
</gene>
<dbReference type="InterPro" id="IPR053842">
    <property type="entry name" value="NikA-like"/>
</dbReference>
<name>A0A7W7N776_9FLAO</name>